<feature type="non-terminal residue" evidence="7">
    <location>
        <position position="321"/>
    </location>
</feature>
<dbReference type="InterPro" id="IPR014001">
    <property type="entry name" value="Helicase_ATP-bd"/>
</dbReference>
<keyword evidence="1 4" id="KW-0547">Nucleotide-binding</keyword>
<accession>A0A4P9VXS0</accession>
<dbReference type="InterPro" id="IPR011545">
    <property type="entry name" value="DEAD/DEAH_box_helicase_dom"/>
</dbReference>
<comment type="domain">
    <text evidence="5">The Q motif is unique to and characteristic of the DEAD box family of RNA helicases and controls ATP binding and hydrolysis.</text>
</comment>
<comment type="function">
    <text evidence="5">RNA helicase.</text>
</comment>
<dbReference type="PROSITE" id="PS51192">
    <property type="entry name" value="HELICASE_ATP_BIND_1"/>
    <property type="match status" value="1"/>
</dbReference>
<comment type="catalytic activity">
    <reaction evidence="5">
        <text>ATP + H2O = ADP + phosphate + H(+)</text>
        <dbReference type="Rhea" id="RHEA:13065"/>
        <dbReference type="ChEBI" id="CHEBI:15377"/>
        <dbReference type="ChEBI" id="CHEBI:15378"/>
        <dbReference type="ChEBI" id="CHEBI:30616"/>
        <dbReference type="ChEBI" id="CHEBI:43474"/>
        <dbReference type="ChEBI" id="CHEBI:456216"/>
        <dbReference type="EC" id="3.6.4.13"/>
    </reaction>
</comment>
<gene>
    <name evidence="7" type="ORF">BDK51DRAFT_15803</name>
</gene>
<evidence type="ECO:0000256" key="4">
    <source>
        <dbReference type="RuleBase" id="RU000492"/>
    </source>
</evidence>
<dbReference type="AlphaFoldDB" id="A0A4P9VXS0"/>
<evidence type="ECO:0000259" key="6">
    <source>
        <dbReference type="PROSITE" id="PS51192"/>
    </source>
</evidence>
<keyword evidence="8" id="KW-1185">Reference proteome</keyword>
<evidence type="ECO:0000256" key="5">
    <source>
        <dbReference type="RuleBase" id="RU365068"/>
    </source>
</evidence>
<evidence type="ECO:0000256" key="3">
    <source>
        <dbReference type="ARBA" id="ARBA00022840"/>
    </source>
</evidence>
<keyword evidence="4" id="KW-0347">Helicase</keyword>
<name>A0A4P9VXS0_9FUNG</name>
<keyword evidence="5" id="KW-0694">RNA-binding</keyword>
<dbReference type="GO" id="GO:0005524">
    <property type="term" value="F:ATP binding"/>
    <property type="evidence" value="ECO:0007669"/>
    <property type="project" value="UniProtKB-UniRule"/>
</dbReference>
<dbReference type="EMBL" id="ML000901">
    <property type="protein sequence ID" value="RKO83735.1"/>
    <property type="molecule type" value="Genomic_DNA"/>
</dbReference>
<organism evidence="7 8">
    <name type="scientific">Blyttiomyces helicus</name>
    <dbReference type="NCBI Taxonomy" id="388810"/>
    <lineage>
        <taxon>Eukaryota</taxon>
        <taxon>Fungi</taxon>
        <taxon>Fungi incertae sedis</taxon>
        <taxon>Chytridiomycota</taxon>
        <taxon>Chytridiomycota incertae sedis</taxon>
        <taxon>Chytridiomycetes</taxon>
        <taxon>Chytridiomycetes incertae sedis</taxon>
        <taxon>Blyttiomyces</taxon>
    </lineage>
</organism>
<dbReference type="GO" id="GO:0016787">
    <property type="term" value="F:hydrolase activity"/>
    <property type="evidence" value="ECO:0007669"/>
    <property type="project" value="UniProtKB-KW"/>
</dbReference>
<dbReference type="SUPFAM" id="SSF52540">
    <property type="entry name" value="P-loop containing nucleoside triphosphate hydrolases"/>
    <property type="match status" value="2"/>
</dbReference>
<evidence type="ECO:0000313" key="7">
    <source>
        <dbReference type="EMBL" id="RKO83735.1"/>
    </source>
</evidence>
<comment type="similarity">
    <text evidence="4">Belongs to the DEAD box helicase family.</text>
</comment>
<evidence type="ECO:0000256" key="2">
    <source>
        <dbReference type="ARBA" id="ARBA00022801"/>
    </source>
</evidence>
<dbReference type="Pfam" id="PF00270">
    <property type="entry name" value="DEAD"/>
    <property type="match status" value="1"/>
</dbReference>
<evidence type="ECO:0000256" key="1">
    <source>
        <dbReference type="ARBA" id="ARBA00022741"/>
    </source>
</evidence>
<proteinExistence type="inferred from homology"/>
<keyword evidence="3 4" id="KW-0067">ATP-binding</keyword>
<dbReference type="EC" id="3.6.4.13" evidence="5"/>
<protein>
    <recommendedName>
        <fullName evidence="5">ATP-dependent RNA helicase</fullName>
        <ecNumber evidence="5">3.6.4.13</ecNumber>
    </recommendedName>
</protein>
<dbReference type="OrthoDB" id="7396459at2759"/>
<dbReference type="InterPro" id="IPR000629">
    <property type="entry name" value="RNA-helicase_DEAD-box_CS"/>
</dbReference>
<dbReference type="Proteomes" id="UP000269721">
    <property type="component" value="Unassembled WGS sequence"/>
</dbReference>
<evidence type="ECO:0000313" key="8">
    <source>
        <dbReference type="Proteomes" id="UP000269721"/>
    </source>
</evidence>
<dbReference type="GO" id="GO:0003723">
    <property type="term" value="F:RNA binding"/>
    <property type="evidence" value="ECO:0007669"/>
    <property type="project" value="UniProtKB-UniRule"/>
</dbReference>
<dbReference type="GO" id="GO:0003724">
    <property type="term" value="F:RNA helicase activity"/>
    <property type="evidence" value="ECO:0007669"/>
    <property type="project" value="UniProtKB-EC"/>
</dbReference>
<dbReference type="SMART" id="SM00487">
    <property type="entry name" value="DEXDc"/>
    <property type="match status" value="1"/>
</dbReference>
<dbReference type="Gene3D" id="3.40.50.300">
    <property type="entry name" value="P-loop containing nucleotide triphosphate hydrolases"/>
    <property type="match status" value="2"/>
</dbReference>
<dbReference type="PANTHER" id="PTHR24031">
    <property type="entry name" value="RNA HELICASE"/>
    <property type="match status" value="1"/>
</dbReference>
<dbReference type="CDD" id="cd17960">
    <property type="entry name" value="DEADc_DDX55"/>
    <property type="match status" value="1"/>
</dbReference>
<reference evidence="8" key="1">
    <citation type="journal article" date="2018" name="Nat. Microbiol.">
        <title>Leveraging single-cell genomics to expand the fungal tree of life.</title>
        <authorList>
            <person name="Ahrendt S.R."/>
            <person name="Quandt C.A."/>
            <person name="Ciobanu D."/>
            <person name="Clum A."/>
            <person name="Salamov A."/>
            <person name="Andreopoulos B."/>
            <person name="Cheng J.F."/>
            <person name="Woyke T."/>
            <person name="Pelin A."/>
            <person name="Henrissat B."/>
            <person name="Reynolds N.K."/>
            <person name="Benny G.L."/>
            <person name="Smith M.E."/>
            <person name="James T.Y."/>
            <person name="Grigoriev I.V."/>
        </authorList>
    </citation>
    <scope>NUCLEOTIDE SEQUENCE [LARGE SCALE GENOMIC DNA]</scope>
</reference>
<sequence>MDPPPSPLLTCPFLVRPSLLHLATLGFNQMTPVQAATVPLFLKNKDVVVEAVTGSGKTLSFLLPIITLLLRRFRDDRPLLKHQIGALIISPTRELAAQIHTVLASFLDAMNAVHASAEGELARRPQLTSMLLVGGNTSVQDDVAEFSRRGAHVVVGTPGRLDDLLKRGSIFNAKELDVLVLDEADRLLDMGFEQTLTSIISRLPKQRRTGLFSATMTDALNELVRAGLRNPVRVVVKVETLAGNAEQRTPSSLEIGYVICRPDEKLAQLMHLIRREGDKKFIVYFATCACVDYFFKILSSLTQIESFTIHSLHGKMDPKRR</sequence>
<dbReference type="PROSITE" id="PS00039">
    <property type="entry name" value="DEAD_ATP_HELICASE"/>
    <property type="match status" value="1"/>
</dbReference>
<dbReference type="InterPro" id="IPR027417">
    <property type="entry name" value="P-loop_NTPase"/>
</dbReference>
<feature type="domain" description="Helicase ATP-binding" evidence="6">
    <location>
        <begin position="38"/>
        <end position="234"/>
    </location>
</feature>
<keyword evidence="2 4" id="KW-0378">Hydrolase</keyword>